<dbReference type="InterPro" id="IPR008978">
    <property type="entry name" value="HSP20-like_chaperone"/>
</dbReference>
<accession>A0A1H7ZRR3</accession>
<dbReference type="RefSeq" id="WP_093333082.1">
    <property type="nucleotide sequence ID" value="NZ_FOAF01000018.1"/>
</dbReference>
<gene>
    <name evidence="4" type="ORF">SAMN05661044_05602</name>
</gene>
<feature type="domain" description="SHSP" evidence="3">
    <location>
        <begin position="35"/>
        <end position="147"/>
    </location>
</feature>
<dbReference type="PANTHER" id="PTHR11527">
    <property type="entry name" value="HEAT-SHOCK PROTEIN 20 FAMILY MEMBER"/>
    <property type="match status" value="1"/>
</dbReference>
<keyword evidence="5" id="KW-1185">Reference proteome</keyword>
<dbReference type="InterPro" id="IPR031107">
    <property type="entry name" value="Small_HSP"/>
</dbReference>
<dbReference type="InterPro" id="IPR002068">
    <property type="entry name" value="A-crystallin/Hsp20_dom"/>
</dbReference>
<evidence type="ECO:0000256" key="1">
    <source>
        <dbReference type="PROSITE-ProRule" id="PRU00285"/>
    </source>
</evidence>
<dbReference type="CDD" id="cd06464">
    <property type="entry name" value="ACD_sHsps-like"/>
    <property type="match status" value="1"/>
</dbReference>
<evidence type="ECO:0000259" key="3">
    <source>
        <dbReference type="PROSITE" id="PS01031"/>
    </source>
</evidence>
<evidence type="ECO:0000256" key="2">
    <source>
        <dbReference type="RuleBase" id="RU003616"/>
    </source>
</evidence>
<evidence type="ECO:0000313" key="4">
    <source>
        <dbReference type="EMBL" id="SEM60238.1"/>
    </source>
</evidence>
<dbReference type="STRING" id="407022.SAMN05661044_05602"/>
<dbReference type="SUPFAM" id="SSF49764">
    <property type="entry name" value="HSP20-like chaperones"/>
    <property type="match status" value="1"/>
</dbReference>
<dbReference type="EMBL" id="FOAF01000018">
    <property type="protein sequence ID" value="SEM60238.1"/>
    <property type="molecule type" value="Genomic_DNA"/>
</dbReference>
<reference evidence="5" key="1">
    <citation type="submission" date="2016-10" db="EMBL/GenBank/DDBJ databases">
        <authorList>
            <person name="Varghese N."/>
            <person name="Submissions S."/>
        </authorList>
    </citation>
    <scope>NUCLEOTIDE SEQUENCE [LARGE SCALE GENOMIC DNA]</scope>
    <source>
        <strain evidence="5">DSM 18733</strain>
    </source>
</reference>
<sequence>MNISRLIDNNNRVKAIDPWVDNLFSNLFYDSSSAGRTFSKYPAVNVAESDTGFYVDFAVPGFNKEDFKINVEKDVLTVSGEHKAENLDETKKYSRKEFSYSSFKRSFTLPENVDFNKIDANYKDGVLTLDVAKKEDVKPVVKEIAVK</sequence>
<protein>
    <submittedName>
        <fullName evidence="4">HSP20 family protein</fullName>
    </submittedName>
</protein>
<dbReference type="AlphaFoldDB" id="A0A1H7ZRR3"/>
<dbReference type="Proteomes" id="UP000199421">
    <property type="component" value="Unassembled WGS sequence"/>
</dbReference>
<dbReference type="Gene3D" id="2.60.40.790">
    <property type="match status" value="1"/>
</dbReference>
<dbReference type="PROSITE" id="PS01031">
    <property type="entry name" value="SHSP"/>
    <property type="match status" value="1"/>
</dbReference>
<dbReference type="OrthoDB" id="9814487at2"/>
<comment type="similarity">
    <text evidence="1 2">Belongs to the small heat shock protein (HSP20) family.</text>
</comment>
<name>A0A1H7ZRR3_OLID1</name>
<organism evidence="4 5">
    <name type="scientific">Olivibacter domesticus</name>
    <name type="common">Pseudosphingobacterium domesticum</name>
    <dbReference type="NCBI Taxonomy" id="407022"/>
    <lineage>
        <taxon>Bacteria</taxon>
        <taxon>Pseudomonadati</taxon>
        <taxon>Bacteroidota</taxon>
        <taxon>Sphingobacteriia</taxon>
        <taxon>Sphingobacteriales</taxon>
        <taxon>Sphingobacteriaceae</taxon>
        <taxon>Olivibacter</taxon>
    </lineage>
</organism>
<dbReference type="Pfam" id="PF00011">
    <property type="entry name" value="HSP20"/>
    <property type="match status" value="1"/>
</dbReference>
<evidence type="ECO:0000313" key="5">
    <source>
        <dbReference type="Proteomes" id="UP000199421"/>
    </source>
</evidence>
<proteinExistence type="inferred from homology"/>